<gene>
    <name evidence="2" type="ORF">JKP88DRAFT_227454</name>
</gene>
<accession>A0A836C8B7</accession>
<feature type="compositionally biased region" description="Gly residues" evidence="1">
    <location>
        <begin position="1"/>
        <end position="17"/>
    </location>
</feature>
<evidence type="ECO:0000313" key="3">
    <source>
        <dbReference type="Proteomes" id="UP000664859"/>
    </source>
</evidence>
<evidence type="ECO:0000313" key="2">
    <source>
        <dbReference type="EMBL" id="KAG5176800.1"/>
    </source>
</evidence>
<dbReference type="EMBL" id="JAFCMP010000533">
    <property type="protein sequence ID" value="KAG5176800.1"/>
    <property type="molecule type" value="Genomic_DNA"/>
</dbReference>
<proteinExistence type="predicted"/>
<dbReference type="Proteomes" id="UP000664859">
    <property type="component" value="Unassembled WGS sequence"/>
</dbReference>
<feature type="non-terminal residue" evidence="2">
    <location>
        <position position="1"/>
    </location>
</feature>
<feature type="region of interest" description="Disordered" evidence="1">
    <location>
        <begin position="1"/>
        <end position="28"/>
    </location>
</feature>
<protein>
    <submittedName>
        <fullName evidence="2">Uncharacterized protein</fullName>
    </submittedName>
</protein>
<reference evidence="2" key="1">
    <citation type="submission" date="2021-02" db="EMBL/GenBank/DDBJ databases">
        <title>First Annotated Genome of the Yellow-green Alga Tribonema minus.</title>
        <authorList>
            <person name="Mahan K.M."/>
        </authorList>
    </citation>
    <scope>NUCLEOTIDE SEQUENCE</scope>
    <source>
        <strain evidence="2">UTEX B ZZ1240</strain>
    </source>
</reference>
<keyword evidence="3" id="KW-1185">Reference proteome</keyword>
<sequence>GSSGGGSSGGGGSGEGGSAPAAAAMEGHRASAHASSSCDAGATTAAVGVVDWRTLLLLPAAPPRLPRWWLNMDCTRTLLSATARQQHLQLNSWCGAQLSLGHAWQRRRHVPVWPESSRLAARAISPNVSLVSMGAAAPLQLVTAAKTAAVERCLEGMSAAAACCDVGDWGGMAAMARMDLEAALLQQR</sequence>
<dbReference type="AlphaFoldDB" id="A0A836C8B7"/>
<evidence type="ECO:0000256" key="1">
    <source>
        <dbReference type="SAM" id="MobiDB-lite"/>
    </source>
</evidence>
<comment type="caution">
    <text evidence="2">The sequence shown here is derived from an EMBL/GenBank/DDBJ whole genome shotgun (WGS) entry which is preliminary data.</text>
</comment>
<name>A0A836C8B7_9STRA</name>
<organism evidence="2 3">
    <name type="scientific">Tribonema minus</name>
    <dbReference type="NCBI Taxonomy" id="303371"/>
    <lineage>
        <taxon>Eukaryota</taxon>
        <taxon>Sar</taxon>
        <taxon>Stramenopiles</taxon>
        <taxon>Ochrophyta</taxon>
        <taxon>PX clade</taxon>
        <taxon>Xanthophyceae</taxon>
        <taxon>Tribonematales</taxon>
        <taxon>Tribonemataceae</taxon>
        <taxon>Tribonema</taxon>
    </lineage>
</organism>